<keyword evidence="4 6" id="KW-0328">Glycosyltransferase</keyword>
<dbReference type="eggNOG" id="COG0005">
    <property type="taxonomic scope" value="Bacteria"/>
</dbReference>
<dbReference type="FunFam" id="3.40.50.1580:FF:000010">
    <property type="entry name" value="Purine nucleoside phosphorylase"/>
    <property type="match status" value="1"/>
</dbReference>
<dbReference type="RefSeq" id="WP_014730108.1">
    <property type="nucleotide sequence ID" value="NC_017934.1"/>
</dbReference>
<dbReference type="GO" id="GO:0005737">
    <property type="term" value="C:cytoplasm"/>
    <property type="evidence" value="ECO:0007669"/>
    <property type="project" value="TreeGrafter"/>
</dbReference>
<dbReference type="GO" id="GO:0004731">
    <property type="term" value="F:purine-nucleoside phosphorylase activity"/>
    <property type="evidence" value="ECO:0007669"/>
    <property type="project" value="UniProtKB-EC"/>
</dbReference>
<comment type="function">
    <text evidence="6">The purine nucleoside phosphorylases catalyze the phosphorolytic breakdown of the N-glycosidic bond in the beta-(deoxy)ribonucleoside molecules, with the formation of the corresponding free purine bases and pentose-1-phosphate.</text>
</comment>
<dbReference type="NCBIfam" id="TIGR01700">
    <property type="entry name" value="PNPH"/>
    <property type="match status" value="1"/>
</dbReference>
<protein>
    <recommendedName>
        <fullName evidence="6">Purine nucleoside phosphorylase</fullName>
        <ecNumber evidence="6">2.4.2.1</ecNumber>
    </recommendedName>
    <alternativeName>
        <fullName evidence="6">Inosine-guanosine phosphorylase</fullName>
    </alternativeName>
</protein>
<dbReference type="UniPathway" id="UPA00606"/>
<keyword evidence="5 6" id="KW-0808">Transferase</keyword>
<dbReference type="Gene3D" id="3.40.50.1580">
    <property type="entry name" value="Nucleoside phosphorylase domain"/>
    <property type="match status" value="1"/>
</dbReference>
<dbReference type="KEGG" id="mpg:Theba_0210"/>
<dbReference type="InterPro" id="IPR011270">
    <property type="entry name" value="Pur_Nuc_Pase_Ino/Guo-sp"/>
</dbReference>
<evidence type="ECO:0000256" key="3">
    <source>
        <dbReference type="ARBA" id="ARBA00022553"/>
    </source>
</evidence>
<keyword evidence="3" id="KW-0597">Phosphoprotein</keyword>
<evidence type="ECO:0000256" key="6">
    <source>
        <dbReference type="PIRNR" id="PIRNR000477"/>
    </source>
</evidence>
<proteinExistence type="inferred from homology"/>
<dbReference type="NCBIfam" id="NF006054">
    <property type="entry name" value="PRK08202.1"/>
    <property type="match status" value="1"/>
</dbReference>
<dbReference type="GO" id="GO:0009116">
    <property type="term" value="P:nucleoside metabolic process"/>
    <property type="evidence" value="ECO:0007669"/>
    <property type="project" value="InterPro"/>
</dbReference>
<accession>I2F1Z2</accession>
<evidence type="ECO:0000256" key="1">
    <source>
        <dbReference type="ARBA" id="ARBA00005058"/>
    </source>
</evidence>
<comment type="similarity">
    <text evidence="2 6">Belongs to the PNP/MTAP phosphorylase family.</text>
</comment>
<dbReference type="PIRSF" id="PIRSF000477">
    <property type="entry name" value="PurNPase"/>
    <property type="match status" value="1"/>
</dbReference>
<dbReference type="InterPro" id="IPR011268">
    <property type="entry name" value="Purine_phosphorylase"/>
</dbReference>
<evidence type="ECO:0000259" key="7">
    <source>
        <dbReference type="Pfam" id="PF01048"/>
    </source>
</evidence>
<dbReference type="Proteomes" id="UP000002881">
    <property type="component" value="Chromosome"/>
</dbReference>
<dbReference type="NCBIfam" id="TIGR01697">
    <property type="entry name" value="PNPH-PUNA-XAPA"/>
    <property type="match status" value="1"/>
</dbReference>
<dbReference type="EMBL" id="CP003532">
    <property type="protein sequence ID" value="AFK05945.1"/>
    <property type="molecule type" value="Genomic_DNA"/>
</dbReference>
<organism evidence="8 9">
    <name type="scientific">Mesotoga prima MesG1.Ag.4.2</name>
    <dbReference type="NCBI Taxonomy" id="660470"/>
    <lineage>
        <taxon>Bacteria</taxon>
        <taxon>Thermotogati</taxon>
        <taxon>Thermotogota</taxon>
        <taxon>Thermotogae</taxon>
        <taxon>Kosmotogales</taxon>
        <taxon>Kosmotogaceae</taxon>
        <taxon>Mesotoga</taxon>
    </lineage>
</organism>
<dbReference type="SUPFAM" id="SSF53167">
    <property type="entry name" value="Purine and uridine phosphorylases"/>
    <property type="match status" value="1"/>
</dbReference>
<dbReference type="PANTHER" id="PTHR11904">
    <property type="entry name" value="METHYLTHIOADENOSINE/PURINE NUCLEOSIDE PHOSPHORYLASE"/>
    <property type="match status" value="1"/>
</dbReference>
<dbReference type="EC" id="2.4.2.1" evidence="6"/>
<dbReference type="Pfam" id="PF01048">
    <property type="entry name" value="PNP_UDP_1"/>
    <property type="match status" value="1"/>
</dbReference>
<name>I2F1Z2_9BACT</name>
<dbReference type="GeneID" id="87106068"/>
<dbReference type="HOGENOM" id="CLU_054456_1_0_0"/>
<dbReference type="CDD" id="cd09009">
    <property type="entry name" value="PNP-EcPNPII_like"/>
    <property type="match status" value="1"/>
</dbReference>
<evidence type="ECO:0000313" key="8">
    <source>
        <dbReference type="EMBL" id="AFK05945.1"/>
    </source>
</evidence>
<evidence type="ECO:0000256" key="4">
    <source>
        <dbReference type="ARBA" id="ARBA00022676"/>
    </source>
</evidence>
<dbReference type="STRING" id="660470.Theba_0210"/>
<dbReference type="InterPro" id="IPR000845">
    <property type="entry name" value="Nucleoside_phosphorylase_d"/>
</dbReference>
<feature type="domain" description="Nucleoside phosphorylase" evidence="7">
    <location>
        <begin position="33"/>
        <end position="279"/>
    </location>
</feature>
<dbReference type="AlphaFoldDB" id="I2F1Z2"/>
<dbReference type="InterPro" id="IPR035994">
    <property type="entry name" value="Nucleoside_phosphorylase_sf"/>
</dbReference>
<comment type="pathway">
    <text evidence="1 6">Purine metabolism; purine nucleoside salvage.</text>
</comment>
<evidence type="ECO:0000313" key="9">
    <source>
        <dbReference type="Proteomes" id="UP000002881"/>
    </source>
</evidence>
<sequence length="282" mass="30873">MSISLLQEELRDYVENVKRAARFIEKEVDLQPKVAVILGSGLGDVSKSLENAVSIPYDEIPGFPLSTAPGHKGELIFGNALHHSVMLMNGRFHFYEGYSMRTVTFPIRIMQELGVEVLLITNASGGLNPDFEVGRVMLIRDIINFMGDNPLIGQNVDEWGPRFPDMSEPVDRDLLSKALLSAKELGIGVYEGVYVGVAGPNFETPAELRMLRRFGADAVGMSTVPEVIVARHAGIRVLGLSAISDRAVAEDLKPLTAEEVLEMAKKAGNDISKLILKTLEKI</sequence>
<evidence type="ECO:0000256" key="2">
    <source>
        <dbReference type="ARBA" id="ARBA00006751"/>
    </source>
</evidence>
<gene>
    <name evidence="8" type="ORF">Theba_0210</name>
</gene>
<evidence type="ECO:0000256" key="5">
    <source>
        <dbReference type="ARBA" id="ARBA00022679"/>
    </source>
</evidence>
<dbReference type="PANTHER" id="PTHR11904:SF9">
    <property type="entry name" value="PURINE NUCLEOSIDE PHOSPHORYLASE-RELATED"/>
    <property type="match status" value="1"/>
</dbReference>
<reference evidence="8 9" key="1">
    <citation type="journal article" date="2012" name="Genome Biol. Evol.">
        <title>Genome Sequence of the Mesophilic Thermotogales Bacterium Mesotoga prima MesG1.Ag.4.2 Reveals the Largest Thermotogales Genome To Date.</title>
        <authorList>
            <person name="Zhaxybayeva O."/>
            <person name="Swithers K.S."/>
            <person name="Foght J."/>
            <person name="Green A.G."/>
            <person name="Bruce D."/>
            <person name="Detter C."/>
            <person name="Han S."/>
            <person name="Teshima H."/>
            <person name="Han J."/>
            <person name="Woyke T."/>
            <person name="Pitluck S."/>
            <person name="Nolan M."/>
            <person name="Ivanova N."/>
            <person name="Pati A."/>
            <person name="Land M.L."/>
            <person name="Dlutek M."/>
            <person name="Doolittle W.F."/>
            <person name="Noll K.M."/>
            <person name="Nesbo C.L."/>
        </authorList>
    </citation>
    <scope>NUCLEOTIDE SEQUENCE [LARGE SCALE GENOMIC DNA]</scope>
    <source>
        <strain evidence="9">mesG1.Ag.4.2</strain>
    </source>
</reference>
<keyword evidence="9" id="KW-1185">Reference proteome</keyword>